<reference evidence="8 9" key="1">
    <citation type="journal article" date="2011" name="Science">
        <title>The Selaginella genome identifies genetic changes associated with the evolution of vascular plants.</title>
        <authorList>
            <person name="Banks J.A."/>
            <person name="Nishiyama T."/>
            <person name="Hasebe M."/>
            <person name="Bowman J.L."/>
            <person name="Gribskov M."/>
            <person name="dePamphilis C."/>
            <person name="Albert V.A."/>
            <person name="Aono N."/>
            <person name="Aoyama T."/>
            <person name="Ambrose B.A."/>
            <person name="Ashton N.W."/>
            <person name="Axtell M.J."/>
            <person name="Barker E."/>
            <person name="Barker M.S."/>
            <person name="Bennetzen J.L."/>
            <person name="Bonawitz N.D."/>
            <person name="Chapple C."/>
            <person name="Cheng C."/>
            <person name="Correa L.G."/>
            <person name="Dacre M."/>
            <person name="DeBarry J."/>
            <person name="Dreyer I."/>
            <person name="Elias M."/>
            <person name="Engstrom E.M."/>
            <person name="Estelle M."/>
            <person name="Feng L."/>
            <person name="Finet C."/>
            <person name="Floyd S.K."/>
            <person name="Frommer W.B."/>
            <person name="Fujita T."/>
            <person name="Gramzow L."/>
            <person name="Gutensohn M."/>
            <person name="Harholt J."/>
            <person name="Hattori M."/>
            <person name="Heyl A."/>
            <person name="Hirai T."/>
            <person name="Hiwatashi Y."/>
            <person name="Ishikawa M."/>
            <person name="Iwata M."/>
            <person name="Karol K.G."/>
            <person name="Koehler B."/>
            <person name="Kolukisaoglu U."/>
            <person name="Kubo M."/>
            <person name="Kurata T."/>
            <person name="Lalonde S."/>
            <person name="Li K."/>
            <person name="Li Y."/>
            <person name="Litt A."/>
            <person name="Lyons E."/>
            <person name="Manning G."/>
            <person name="Maruyama T."/>
            <person name="Michael T.P."/>
            <person name="Mikami K."/>
            <person name="Miyazaki S."/>
            <person name="Morinaga S."/>
            <person name="Murata T."/>
            <person name="Mueller-Roeber B."/>
            <person name="Nelson D.R."/>
            <person name="Obara M."/>
            <person name="Oguri Y."/>
            <person name="Olmstead R.G."/>
            <person name="Onodera N."/>
            <person name="Petersen B.L."/>
            <person name="Pils B."/>
            <person name="Prigge M."/>
            <person name="Rensing S.A."/>
            <person name="Riano-Pachon D.M."/>
            <person name="Roberts A.W."/>
            <person name="Sato Y."/>
            <person name="Scheller H.V."/>
            <person name="Schulz B."/>
            <person name="Schulz C."/>
            <person name="Shakirov E.V."/>
            <person name="Shibagaki N."/>
            <person name="Shinohara N."/>
            <person name="Shippen D.E."/>
            <person name="Soerensen I."/>
            <person name="Sotooka R."/>
            <person name="Sugimoto N."/>
            <person name="Sugita M."/>
            <person name="Sumikawa N."/>
            <person name="Tanurdzic M."/>
            <person name="Theissen G."/>
            <person name="Ulvskov P."/>
            <person name="Wakazuki S."/>
            <person name="Weng J.K."/>
            <person name="Willats W.W."/>
            <person name="Wipf D."/>
            <person name="Wolf P.G."/>
            <person name="Yang L."/>
            <person name="Zimmer A.D."/>
            <person name="Zhu Q."/>
            <person name="Mitros T."/>
            <person name="Hellsten U."/>
            <person name="Loque D."/>
            <person name="Otillar R."/>
            <person name="Salamov A."/>
            <person name="Schmutz J."/>
            <person name="Shapiro H."/>
            <person name="Lindquist E."/>
            <person name="Lucas S."/>
            <person name="Rokhsar D."/>
            <person name="Grigoriev I.V."/>
        </authorList>
    </citation>
    <scope>NUCLEOTIDE SEQUENCE [LARGE SCALE GENOMIC DNA]</scope>
</reference>
<dbReference type="Gramene" id="EFJ14074">
    <property type="protein sequence ID" value="EFJ14074"/>
    <property type="gene ID" value="SELMODRAFT_25619"/>
</dbReference>
<keyword evidence="9" id="KW-1185">Reference proteome</keyword>
<feature type="binding site" evidence="6">
    <location>
        <begin position="5"/>
        <end position="9"/>
    </location>
    <ligand>
        <name>ATP</name>
        <dbReference type="ChEBI" id="CHEBI:30616"/>
    </ligand>
</feature>
<keyword evidence="3 6" id="KW-0067">ATP-binding</keyword>
<feature type="binding site" evidence="6">
    <location>
        <position position="51"/>
    </location>
    <ligand>
        <name>substrate</name>
    </ligand>
</feature>
<dbReference type="PIRSF" id="PIRSF006806">
    <property type="entry name" value="FTHF_cligase"/>
    <property type="match status" value="1"/>
</dbReference>
<dbReference type="HOGENOM" id="CLU_066245_2_0_1"/>
<dbReference type="InParanoid" id="D8SNI1"/>
<dbReference type="STRING" id="88036.D8SNI1"/>
<dbReference type="EMBL" id="GL377629">
    <property type="protein sequence ID" value="EFJ14074.1"/>
    <property type="molecule type" value="Genomic_DNA"/>
</dbReference>
<dbReference type="EC" id="6.3.3.2" evidence="5 7"/>
<comment type="similarity">
    <text evidence="1 7">Belongs to the 5-formyltetrahydrofolate cyclo-ligase family.</text>
</comment>
<dbReference type="NCBIfam" id="TIGR02727">
    <property type="entry name" value="MTHFS_bact"/>
    <property type="match status" value="1"/>
</dbReference>
<evidence type="ECO:0000256" key="7">
    <source>
        <dbReference type="RuleBase" id="RU361279"/>
    </source>
</evidence>
<dbReference type="OMA" id="HRSFATM"/>
<dbReference type="KEGG" id="smo:SELMODRAFT_25619"/>
<dbReference type="GO" id="GO:0009396">
    <property type="term" value="P:folic acid-containing compound biosynthetic process"/>
    <property type="evidence" value="ECO:0000318"/>
    <property type="project" value="GO_Central"/>
</dbReference>
<dbReference type="PANTHER" id="PTHR23407">
    <property type="entry name" value="ATPASE INHIBITOR/5-FORMYLTETRAHYDROFOLATE CYCLO-LIGASE"/>
    <property type="match status" value="1"/>
</dbReference>
<dbReference type="InterPro" id="IPR002698">
    <property type="entry name" value="FTHF_cligase"/>
</dbReference>
<evidence type="ECO:0000256" key="5">
    <source>
        <dbReference type="ARBA" id="ARBA00038966"/>
    </source>
</evidence>
<feature type="non-terminal residue" evidence="8">
    <location>
        <position position="1"/>
    </location>
</feature>
<dbReference type="AlphaFoldDB" id="D8SNI1"/>
<keyword evidence="2 6" id="KW-0547">Nucleotide-binding</keyword>
<keyword evidence="7" id="KW-0479">Metal-binding</keyword>
<dbReference type="SUPFAM" id="SSF100950">
    <property type="entry name" value="NagB/RpiA/CoA transferase-like"/>
    <property type="match status" value="1"/>
</dbReference>
<dbReference type="GO" id="GO:0005739">
    <property type="term" value="C:mitochondrion"/>
    <property type="evidence" value="ECO:0000318"/>
    <property type="project" value="GO_Central"/>
</dbReference>
<dbReference type="InterPro" id="IPR037171">
    <property type="entry name" value="NagB/RpiA_transferase-like"/>
</dbReference>
<feature type="binding site" evidence="6">
    <location>
        <begin position="155"/>
        <end position="163"/>
    </location>
    <ligand>
        <name>ATP</name>
        <dbReference type="ChEBI" id="CHEBI:30616"/>
    </ligand>
</feature>
<dbReference type="GO" id="GO:0035999">
    <property type="term" value="P:tetrahydrofolate interconversion"/>
    <property type="evidence" value="ECO:0000318"/>
    <property type="project" value="GO_Central"/>
</dbReference>
<evidence type="ECO:0000256" key="6">
    <source>
        <dbReference type="PIRSR" id="PIRSR006806-1"/>
    </source>
</evidence>
<protein>
    <recommendedName>
        <fullName evidence="5 7">5-formyltetrahydrofolate cyclo-ligase</fullName>
        <ecNumber evidence="5 7">6.3.3.2</ecNumber>
    </recommendedName>
</protein>
<name>D8SNI1_SELML</name>
<feature type="binding site" evidence="6">
    <location>
        <position position="58"/>
    </location>
    <ligand>
        <name>substrate</name>
    </ligand>
</feature>
<evidence type="ECO:0000256" key="1">
    <source>
        <dbReference type="ARBA" id="ARBA00010638"/>
    </source>
</evidence>
<evidence type="ECO:0000256" key="4">
    <source>
        <dbReference type="ARBA" id="ARBA00036539"/>
    </source>
</evidence>
<gene>
    <name evidence="8" type="ORF">SELMODRAFT_25619</name>
</gene>
<dbReference type="PANTHER" id="PTHR23407:SF1">
    <property type="entry name" value="5-FORMYLTETRAHYDROFOLATE CYCLO-LIGASE"/>
    <property type="match status" value="1"/>
</dbReference>
<dbReference type="GO" id="GO:0005524">
    <property type="term" value="F:ATP binding"/>
    <property type="evidence" value="ECO:0007669"/>
    <property type="project" value="UniProtKB-KW"/>
</dbReference>
<dbReference type="GO" id="GO:0005737">
    <property type="term" value="C:cytoplasm"/>
    <property type="evidence" value="ECO:0000318"/>
    <property type="project" value="GO_Central"/>
</dbReference>
<feature type="non-terminal residue" evidence="8">
    <location>
        <position position="227"/>
    </location>
</feature>
<keyword evidence="7" id="KW-0460">Magnesium</keyword>
<dbReference type="InterPro" id="IPR024185">
    <property type="entry name" value="FTHF_cligase-like_sf"/>
</dbReference>
<evidence type="ECO:0000256" key="3">
    <source>
        <dbReference type="ARBA" id="ARBA00022840"/>
    </source>
</evidence>
<evidence type="ECO:0000313" key="8">
    <source>
        <dbReference type="EMBL" id="EFJ14074.1"/>
    </source>
</evidence>
<dbReference type="GO" id="GO:0030272">
    <property type="term" value="F:5-formyltetrahydrofolate cyclo-ligase activity"/>
    <property type="evidence" value="ECO:0000318"/>
    <property type="project" value="GO_Central"/>
</dbReference>
<organism evidence="9">
    <name type="scientific">Selaginella moellendorffii</name>
    <name type="common">Spikemoss</name>
    <dbReference type="NCBI Taxonomy" id="88036"/>
    <lineage>
        <taxon>Eukaryota</taxon>
        <taxon>Viridiplantae</taxon>
        <taxon>Streptophyta</taxon>
        <taxon>Embryophyta</taxon>
        <taxon>Tracheophyta</taxon>
        <taxon>Lycopodiopsida</taxon>
        <taxon>Selaginellales</taxon>
        <taxon>Selaginellaceae</taxon>
        <taxon>Selaginella</taxon>
    </lineage>
</organism>
<comment type="catalytic activity">
    <reaction evidence="4 7">
        <text>(6S)-5-formyl-5,6,7,8-tetrahydrofolate + ATP = (6R)-5,10-methenyltetrahydrofolate + ADP + phosphate</text>
        <dbReference type="Rhea" id="RHEA:10488"/>
        <dbReference type="ChEBI" id="CHEBI:30616"/>
        <dbReference type="ChEBI" id="CHEBI:43474"/>
        <dbReference type="ChEBI" id="CHEBI:57455"/>
        <dbReference type="ChEBI" id="CHEBI:57457"/>
        <dbReference type="ChEBI" id="CHEBI:456216"/>
        <dbReference type="EC" id="6.3.3.2"/>
    </reaction>
</comment>
<comment type="cofactor">
    <cofactor evidence="7">
        <name>Mg(2+)</name>
        <dbReference type="ChEBI" id="CHEBI:18420"/>
    </cofactor>
</comment>
<sequence>IRQEKRQMRTAVRRKLREFAAAQRQIEDAAIQHHVLDAPWFKNSKRLCAYVSCAALREVDTTKIVAHIFNPDDPVLSSWSGQAKKLYLPRVQDKQSHMQMLHVKSYDDLVPNSMTILEPEPVDKSGSPREDVLDTDEPLDLLLLPGLAFDLSGRRLGRGGGYYDCLLSKILESNESKGWKRPLLVALAYSPQIVDGSVPVDETDVPVDALVRASGVTAISPYARQQI</sequence>
<dbReference type="Pfam" id="PF01812">
    <property type="entry name" value="5-FTHF_cyc-lig"/>
    <property type="match status" value="1"/>
</dbReference>
<dbReference type="eggNOG" id="KOG3093">
    <property type="taxonomic scope" value="Eukaryota"/>
</dbReference>
<proteinExistence type="inferred from homology"/>
<dbReference type="Gene3D" id="3.40.50.10420">
    <property type="entry name" value="NagB/RpiA/CoA transferase-like"/>
    <property type="match status" value="1"/>
</dbReference>
<evidence type="ECO:0000256" key="2">
    <source>
        <dbReference type="ARBA" id="ARBA00022741"/>
    </source>
</evidence>
<accession>D8SNI1</accession>
<dbReference type="GO" id="GO:0046872">
    <property type="term" value="F:metal ion binding"/>
    <property type="evidence" value="ECO:0007669"/>
    <property type="project" value="UniProtKB-KW"/>
</dbReference>
<dbReference type="FunCoup" id="D8SNI1">
    <property type="interactions" value="2086"/>
</dbReference>
<dbReference type="Proteomes" id="UP000001514">
    <property type="component" value="Unassembled WGS sequence"/>
</dbReference>
<evidence type="ECO:0000313" key="9">
    <source>
        <dbReference type="Proteomes" id="UP000001514"/>
    </source>
</evidence>